<evidence type="ECO:0000313" key="2">
    <source>
        <dbReference type="EMBL" id="KAJ5351702.1"/>
    </source>
</evidence>
<dbReference type="PANTHER" id="PTHR40625">
    <property type="entry name" value="GTP-BINDING PROTEIN ESDC-RELATED"/>
    <property type="match status" value="1"/>
</dbReference>
<feature type="region of interest" description="Disordered" evidence="1">
    <location>
        <begin position="555"/>
        <end position="607"/>
    </location>
</feature>
<organism evidence="2 3">
    <name type="scientific">Penicillium brevicompactum</name>
    <dbReference type="NCBI Taxonomy" id="5074"/>
    <lineage>
        <taxon>Eukaryota</taxon>
        <taxon>Fungi</taxon>
        <taxon>Dikarya</taxon>
        <taxon>Ascomycota</taxon>
        <taxon>Pezizomycotina</taxon>
        <taxon>Eurotiomycetes</taxon>
        <taxon>Eurotiomycetidae</taxon>
        <taxon>Eurotiales</taxon>
        <taxon>Aspergillaceae</taxon>
        <taxon>Penicillium</taxon>
    </lineage>
</organism>
<feature type="compositionally biased region" description="Polar residues" evidence="1">
    <location>
        <begin position="468"/>
        <end position="499"/>
    </location>
</feature>
<reference evidence="2" key="2">
    <citation type="journal article" date="2023" name="IMA Fungus">
        <title>Comparative genomic study of the Penicillium genus elucidates a diverse pangenome and 15 lateral gene transfer events.</title>
        <authorList>
            <person name="Petersen C."/>
            <person name="Sorensen T."/>
            <person name="Nielsen M.R."/>
            <person name="Sondergaard T.E."/>
            <person name="Sorensen J.L."/>
            <person name="Fitzpatrick D.A."/>
            <person name="Frisvad J.C."/>
            <person name="Nielsen K.L."/>
        </authorList>
    </citation>
    <scope>NUCLEOTIDE SEQUENCE</scope>
    <source>
        <strain evidence="2">IBT 35673</strain>
    </source>
</reference>
<protein>
    <submittedName>
        <fullName evidence="2">Uncharacterized protein</fullName>
    </submittedName>
</protein>
<dbReference type="EMBL" id="JAPZBQ010000001">
    <property type="protein sequence ID" value="KAJ5351702.1"/>
    <property type="molecule type" value="Genomic_DNA"/>
</dbReference>
<feature type="compositionally biased region" description="Low complexity" evidence="1">
    <location>
        <begin position="216"/>
        <end position="225"/>
    </location>
</feature>
<evidence type="ECO:0000313" key="3">
    <source>
        <dbReference type="Proteomes" id="UP001147695"/>
    </source>
</evidence>
<gene>
    <name evidence="2" type="ORF">N7452_000676</name>
</gene>
<comment type="caution">
    <text evidence="2">The sequence shown here is derived from an EMBL/GenBank/DDBJ whole genome shotgun (WGS) entry which is preliminary data.</text>
</comment>
<feature type="compositionally biased region" description="Basic and acidic residues" evidence="1">
    <location>
        <begin position="386"/>
        <end position="402"/>
    </location>
</feature>
<dbReference type="AlphaFoldDB" id="A0A9W9UNT4"/>
<accession>A0A9W9UNT4</accession>
<feature type="compositionally biased region" description="Polar residues" evidence="1">
    <location>
        <begin position="443"/>
        <end position="454"/>
    </location>
</feature>
<feature type="compositionally biased region" description="Low complexity" evidence="1">
    <location>
        <begin position="272"/>
        <end position="288"/>
    </location>
</feature>
<proteinExistence type="predicted"/>
<reference evidence="2" key="1">
    <citation type="submission" date="2022-12" db="EMBL/GenBank/DDBJ databases">
        <authorList>
            <person name="Petersen C."/>
        </authorList>
    </citation>
    <scope>NUCLEOTIDE SEQUENCE</scope>
    <source>
        <strain evidence="2">IBT 35673</strain>
    </source>
</reference>
<name>A0A9W9UNT4_PENBR</name>
<feature type="compositionally biased region" description="Basic and acidic residues" evidence="1">
    <location>
        <begin position="570"/>
        <end position="596"/>
    </location>
</feature>
<feature type="compositionally biased region" description="Polar residues" evidence="1">
    <location>
        <begin position="598"/>
        <end position="607"/>
    </location>
</feature>
<feature type="compositionally biased region" description="Basic and acidic residues" evidence="1">
    <location>
        <begin position="336"/>
        <end position="348"/>
    </location>
</feature>
<evidence type="ECO:0000256" key="1">
    <source>
        <dbReference type="SAM" id="MobiDB-lite"/>
    </source>
</evidence>
<dbReference type="PANTHER" id="PTHR40625:SF1">
    <property type="entry name" value="AMP-ACTIVATED PROTEIN KINASE GLYCOGEN-BINDING DOMAIN-CONTAINING PROTEIN"/>
    <property type="match status" value="1"/>
</dbReference>
<sequence>MISTTLMTFLLITKPEVRSVKLLGSWDNFSKKYVMERDSRVGPGHWRGCHTFTDMLGDGPDKTEWRTGGLKMGSTYWYYYLLDDDIEYFNEAEAITTMCPLLPGQPVNILNVPIILPDSRSHSRSASGSSQTSEHLRTMNPEDKFMNPRKPPPQPQSQPQSQPVRLQTSASVRRIPSPGQSSSKSPIAGIHRSASQPYSASRKGHKKDSRSMSPPRARALMAALRQPTEADRKLEAAPWANGPKRSPQRSPQQGEFVEKRRDVPGITVNAGIAIPSSAASPNKPSPAIGPSTIQSRRAMKGLGGETAPGRLLTVQTRPEAHQPGPSRGPTNGKPAAIDDTRAAREALRKLASSSDLPTPTAAFTREKKKEKRLPTLPNTPSSVMDEAVRAIDERDKEMDDQIPRSYFSAMTTSTDDSTHSRVIPERSRFSEWSTDTETEYNPRESTMSNSTFNQPDDESSSERWKTPDLSQSGDGATNTDPNTPHLTVHSKPSSPNSASGEIPPWNDSLPELTVSLSTPGIDPSGLGIEGMDEVESNPKRHAALFSALESMENLSMSRSPTDSPVLLPRVPKDFSTPRKLSETERKVSEASLERIRSSRSNASFQGNATMQEMLDELSYLKNMIQSEMDGTPF</sequence>
<feature type="region of interest" description="Disordered" evidence="1">
    <location>
        <begin position="141"/>
        <end position="532"/>
    </location>
</feature>
<feature type="compositionally biased region" description="Basic and acidic residues" evidence="1">
    <location>
        <begin position="416"/>
        <end position="429"/>
    </location>
</feature>
<dbReference type="Proteomes" id="UP001147695">
    <property type="component" value="Unassembled WGS sequence"/>
</dbReference>